<dbReference type="Pfam" id="PF08592">
    <property type="entry name" value="Anthrone_oxy"/>
    <property type="match status" value="1"/>
</dbReference>
<dbReference type="GO" id="GO:0016020">
    <property type="term" value="C:membrane"/>
    <property type="evidence" value="ECO:0007669"/>
    <property type="project" value="UniProtKB-SubCell"/>
</dbReference>
<dbReference type="EMBL" id="MU855430">
    <property type="protein sequence ID" value="KAK3903774.1"/>
    <property type="molecule type" value="Genomic_DNA"/>
</dbReference>
<evidence type="ECO:0000256" key="2">
    <source>
        <dbReference type="ARBA" id="ARBA00022692"/>
    </source>
</evidence>
<organism evidence="7 8">
    <name type="scientific">Staphylotrichum tortipilum</name>
    <dbReference type="NCBI Taxonomy" id="2831512"/>
    <lineage>
        <taxon>Eukaryota</taxon>
        <taxon>Fungi</taxon>
        <taxon>Dikarya</taxon>
        <taxon>Ascomycota</taxon>
        <taxon>Pezizomycotina</taxon>
        <taxon>Sordariomycetes</taxon>
        <taxon>Sordariomycetidae</taxon>
        <taxon>Sordariales</taxon>
        <taxon>Chaetomiaceae</taxon>
        <taxon>Staphylotrichum</taxon>
    </lineage>
</organism>
<comment type="subcellular location">
    <subcellularLocation>
        <location evidence="1">Membrane</location>
        <topology evidence="1">Multi-pass membrane protein</topology>
    </subcellularLocation>
</comment>
<proteinExistence type="inferred from homology"/>
<evidence type="ECO:0008006" key="9">
    <source>
        <dbReference type="Google" id="ProtNLM"/>
    </source>
</evidence>
<evidence type="ECO:0000256" key="4">
    <source>
        <dbReference type="ARBA" id="ARBA00023136"/>
    </source>
</evidence>
<dbReference type="InterPro" id="IPR013901">
    <property type="entry name" value="Anthrone_oxy"/>
</dbReference>
<protein>
    <recommendedName>
        <fullName evidence="9">DUF1772-domain-containing protein</fullName>
    </recommendedName>
</protein>
<accession>A0AAN6MN93</accession>
<gene>
    <name evidence="7" type="ORF">C8A05DRAFT_43055</name>
</gene>
<comment type="similarity">
    <text evidence="5">Belongs to the anthrone oxygenase family.</text>
</comment>
<evidence type="ECO:0000313" key="7">
    <source>
        <dbReference type="EMBL" id="KAK3903774.1"/>
    </source>
</evidence>
<reference evidence="7" key="1">
    <citation type="journal article" date="2023" name="Mol. Phylogenet. Evol.">
        <title>Genome-scale phylogeny and comparative genomics of the fungal order Sordariales.</title>
        <authorList>
            <person name="Hensen N."/>
            <person name="Bonometti L."/>
            <person name="Westerberg I."/>
            <person name="Brannstrom I.O."/>
            <person name="Guillou S."/>
            <person name="Cros-Aarteil S."/>
            <person name="Calhoun S."/>
            <person name="Haridas S."/>
            <person name="Kuo A."/>
            <person name="Mondo S."/>
            <person name="Pangilinan J."/>
            <person name="Riley R."/>
            <person name="LaButti K."/>
            <person name="Andreopoulos B."/>
            <person name="Lipzen A."/>
            <person name="Chen C."/>
            <person name="Yan M."/>
            <person name="Daum C."/>
            <person name="Ng V."/>
            <person name="Clum A."/>
            <person name="Steindorff A."/>
            <person name="Ohm R.A."/>
            <person name="Martin F."/>
            <person name="Silar P."/>
            <person name="Natvig D.O."/>
            <person name="Lalanne C."/>
            <person name="Gautier V."/>
            <person name="Ament-Velasquez S.L."/>
            <person name="Kruys A."/>
            <person name="Hutchinson M.I."/>
            <person name="Powell A.J."/>
            <person name="Barry K."/>
            <person name="Miller A.N."/>
            <person name="Grigoriev I.V."/>
            <person name="Debuchy R."/>
            <person name="Gladieux P."/>
            <person name="Hiltunen Thoren M."/>
            <person name="Johannesson H."/>
        </authorList>
    </citation>
    <scope>NUCLEOTIDE SEQUENCE</scope>
    <source>
        <strain evidence="7">CBS 103.79</strain>
    </source>
</reference>
<reference evidence="7" key="2">
    <citation type="submission" date="2023-05" db="EMBL/GenBank/DDBJ databases">
        <authorList>
            <consortium name="Lawrence Berkeley National Laboratory"/>
            <person name="Steindorff A."/>
            <person name="Hensen N."/>
            <person name="Bonometti L."/>
            <person name="Westerberg I."/>
            <person name="Brannstrom I.O."/>
            <person name="Guillou S."/>
            <person name="Cros-Aarteil S."/>
            <person name="Calhoun S."/>
            <person name="Haridas S."/>
            <person name="Kuo A."/>
            <person name="Mondo S."/>
            <person name="Pangilinan J."/>
            <person name="Riley R."/>
            <person name="Labutti K."/>
            <person name="Andreopoulos B."/>
            <person name="Lipzen A."/>
            <person name="Chen C."/>
            <person name="Yanf M."/>
            <person name="Daum C."/>
            <person name="Ng V."/>
            <person name="Clum A."/>
            <person name="Ohm R."/>
            <person name="Martin F."/>
            <person name="Silar P."/>
            <person name="Natvig D."/>
            <person name="Lalanne C."/>
            <person name="Gautier V."/>
            <person name="Ament-Velasquez S.L."/>
            <person name="Kruys A."/>
            <person name="Hutchinson M.I."/>
            <person name="Powell A.J."/>
            <person name="Barry K."/>
            <person name="Miller A.N."/>
            <person name="Grigoriev I.V."/>
            <person name="Debuchy R."/>
            <person name="Gladieux P."/>
            <person name="Thoren M.H."/>
            <person name="Johannesson H."/>
        </authorList>
    </citation>
    <scope>NUCLEOTIDE SEQUENCE</scope>
    <source>
        <strain evidence="7">CBS 103.79</strain>
    </source>
</reference>
<evidence type="ECO:0000313" key="8">
    <source>
        <dbReference type="Proteomes" id="UP001303889"/>
    </source>
</evidence>
<comment type="caution">
    <text evidence="7">The sequence shown here is derived from an EMBL/GenBank/DDBJ whole genome shotgun (WGS) entry which is preliminary data.</text>
</comment>
<name>A0AAN6MN93_9PEZI</name>
<evidence type="ECO:0000256" key="1">
    <source>
        <dbReference type="ARBA" id="ARBA00004141"/>
    </source>
</evidence>
<evidence type="ECO:0000256" key="3">
    <source>
        <dbReference type="ARBA" id="ARBA00022989"/>
    </source>
</evidence>
<feature type="transmembrane region" description="Helical" evidence="6">
    <location>
        <begin position="55"/>
        <end position="76"/>
    </location>
</feature>
<feature type="transmembrane region" description="Helical" evidence="6">
    <location>
        <begin position="146"/>
        <end position="168"/>
    </location>
</feature>
<keyword evidence="2 6" id="KW-0812">Transmembrane</keyword>
<dbReference type="AlphaFoldDB" id="A0AAN6MN93"/>
<sequence length="170" mass="17583">MSDSPSPTTLRLLQSTALLLSSLSAGTVLTISTFVVPRLLESPTPIMLTQWTRTYARGAATVPAAAATSAAAYLWLGLCGSGGKGGRLYLAASALTVGIVPYTVGIMLGTNGKLKALEERVGVKAVREKGEVALEEEQGAKRLVDWWGVLNLGRAGLLIAGTVCGLVATL</sequence>
<keyword evidence="8" id="KW-1185">Reference proteome</keyword>
<feature type="transmembrane region" description="Helical" evidence="6">
    <location>
        <begin position="88"/>
        <end position="108"/>
    </location>
</feature>
<feature type="transmembrane region" description="Helical" evidence="6">
    <location>
        <begin position="12"/>
        <end position="35"/>
    </location>
</feature>
<keyword evidence="3 6" id="KW-1133">Transmembrane helix</keyword>
<dbReference type="PANTHER" id="PTHR35042">
    <property type="entry name" value="ANTHRONE OXYGENASE ENCC"/>
    <property type="match status" value="1"/>
</dbReference>
<evidence type="ECO:0000256" key="5">
    <source>
        <dbReference type="ARBA" id="ARBA00034313"/>
    </source>
</evidence>
<keyword evidence="4 6" id="KW-0472">Membrane</keyword>
<evidence type="ECO:0000256" key="6">
    <source>
        <dbReference type="SAM" id="Phobius"/>
    </source>
</evidence>
<dbReference type="Proteomes" id="UP001303889">
    <property type="component" value="Unassembled WGS sequence"/>
</dbReference>
<dbReference type="PANTHER" id="PTHR35042:SF1">
    <property type="entry name" value="DUF1772-DOMAIN-CONTAINING PROTEIN"/>
    <property type="match status" value="1"/>
</dbReference>